<dbReference type="InterPro" id="IPR008254">
    <property type="entry name" value="Flavodoxin/NO_synth"/>
</dbReference>
<dbReference type="Proteomes" id="UP000677305">
    <property type="component" value="Chromosome"/>
</dbReference>
<dbReference type="InterPro" id="IPR029039">
    <property type="entry name" value="Flavoprotein-like_sf"/>
</dbReference>
<dbReference type="KEGG" id="vgu:HYG85_01915"/>
<evidence type="ECO:0000313" key="3">
    <source>
        <dbReference type="Proteomes" id="UP000677305"/>
    </source>
</evidence>
<protein>
    <submittedName>
        <fullName evidence="2">Flavodoxin family protein</fullName>
    </submittedName>
</protein>
<dbReference type="Pfam" id="PF12724">
    <property type="entry name" value="Flavodoxin_5"/>
    <property type="match status" value="1"/>
</dbReference>
<dbReference type="RefSeq" id="WP_212692055.1">
    <property type="nucleotide sequence ID" value="NZ_CP058561.1"/>
</dbReference>
<organism evidence="2 3">
    <name type="scientific">Vallitalea guaymasensis</name>
    <dbReference type="NCBI Taxonomy" id="1185412"/>
    <lineage>
        <taxon>Bacteria</taxon>
        <taxon>Bacillati</taxon>
        <taxon>Bacillota</taxon>
        <taxon>Clostridia</taxon>
        <taxon>Lachnospirales</taxon>
        <taxon>Vallitaleaceae</taxon>
        <taxon>Vallitalea</taxon>
    </lineage>
</organism>
<dbReference type="GO" id="GO:0010181">
    <property type="term" value="F:FMN binding"/>
    <property type="evidence" value="ECO:0007669"/>
    <property type="project" value="InterPro"/>
</dbReference>
<proteinExistence type="predicted"/>
<dbReference type="EMBL" id="CP058561">
    <property type="protein sequence ID" value="QUH27738.1"/>
    <property type="molecule type" value="Genomic_DNA"/>
</dbReference>
<dbReference type="AlphaFoldDB" id="A0A8J8M7M7"/>
<dbReference type="SUPFAM" id="SSF52218">
    <property type="entry name" value="Flavoproteins"/>
    <property type="match status" value="1"/>
</dbReference>
<evidence type="ECO:0000259" key="1">
    <source>
        <dbReference type="PROSITE" id="PS50902"/>
    </source>
</evidence>
<dbReference type="InterPro" id="IPR026816">
    <property type="entry name" value="Flavodoxin_dom"/>
</dbReference>
<reference evidence="2 3" key="1">
    <citation type="submission" date="2020-07" db="EMBL/GenBank/DDBJ databases">
        <title>Vallitalea guaymasensis genome.</title>
        <authorList>
            <person name="Postec A."/>
        </authorList>
    </citation>
    <scope>NUCLEOTIDE SEQUENCE [LARGE SCALE GENOMIC DNA]</scope>
    <source>
        <strain evidence="2 3">Ra1766G1</strain>
    </source>
</reference>
<evidence type="ECO:0000313" key="2">
    <source>
        <dbReference type="EMBL" id="QUH27738.1"/>
    </source>
</evidence>
<keyword evidence="3" id="KW-1185">Reference proteome</keyword>
<dbReference type="GO" id="GO:0016651">
    <property type="term" value="F:oxidoreductase activity, acting on NAD(P)H"/>
    <property type="evidence" value="ECO:0007669"/>
    <property type="project" value="UniProtKB-ARBA"/>
</dbReference>
<accession>A0A8J8M7M7</accession>
<gene>
    <name evidence="2" type="ORF">HYG85_01915</name>
</gene>
<sequence length="183" mass="20871">MKVLNVFFSVTGNTKKIALQIEKTIRAQGHEVDTIEVNKNTDKDDLDFLDYDFVFVGTGVYIWLPPQEMINLWKNLQKKYVKSGDIKSYAPRRVNKKAVTYCTFAGPHTGINEATAVPEFLGQILDHLGFEVVTEWFFEGQFNSNDSFYTQFNTKGRMGDITGRPNEDDLRRVDSMVSGILNV</sequence>
<dbReference type="Gene3D" id="3.40.50.360">
    <property type="match status" value="1"/>
</dbReference>
<name>A0A8J8M7M7_9FIRM</name>
<feature type="domain" description="Flavodoxin-like" evidence="1">
    <location>
        <begin position="3"/>
        <end position="181"/>
    </location>
</feature>
<dbReference type="PROSITE" id="PS50902">
    <property type="entry name" value="FLAVODOXIN_LIKE"/>
    <property type="match status" value="1"/>
</dbReference>